<keyword evidence="1" id="KW-1133">Transmembrane helix</keyword>
<dbReference type="Proteomes" id="UP000051589">
    <property type="component" value="Unassembled WGS sequence"/>
</dbReference>
<dbReference type="PATRIC" id="fig|1423803.3.peg.1273"/>
<dbReference type="OrthoDB" id="2299644at2"/>
<feature type="transmembrane region" description="Helical" evidence="1">
    <location>
        <begin position="101"/>
        <end position="122"/>
    </location>
</feature>
<organism evidence="2 3">
    <name type="scientific">Levilactobacillus senmaizukei DSM 21775 = NBRC 103853</name>
    <dbReference type="NCBI Taxonomy" id="1423803"/>
    <lineage>
        <taxon>Bacteria</taxon>
        <taxon>Bacillati</taxon>
        <taxon>Bacillota</taxon>
        <taxon>Bacilli</taxon>
        <taxon>Lactobacillales</taxon>
        <taxon>Lactobacillaceae</taxon>
        <taxon>Levilactobacillus</taxon>
    </lineage>
</organism>
<name>A0A0R2DSH8_9LACO</name>
<keyword evidence="3" id="KW-1185">Reference proteome</keyword>
<feature type="transmembrane region" description="Helical" evidence="1">
    <location>
        <begin position="30"/>
        <end position="49"/>
    </location>
</feature>
<reference evidence="2 3" key="1">
    <citation type="journal article" date="2015" name="Genome Announc.">
        <title>Expanding the biotechnology potential of lactobacilli through comparative genomics of 213 strains and associated genera.</title>
        <authorList>
            <person name="Sun Z."/>
            <person name="Harris H.M."/>
            <person name="McCann A."/>
            <person name="Guo C."/>
            <person name="Argimon S."/>
            <person name="Zhang W."/>
            <person name="Yang X."/>
            <person name="Jeffery I.B."/>
            <person name="Cooney J.C."/>
            <person name="Kagawa T.F."/>
            <person name="Liu W."/>
            <person name="Song Y."/>
            <person name="Salvetti E."/>
            <person name="Wrobel A."/>
            <person name="Rasinkangas P."/>
            <person name="Parkhill J."/>
            <person name="Rea M.C."/>
            <person name="O'Sullivan O."/>
            <person name="Ritari J."/>
            <person name="Douillard F.P."/>
            <person name="Paul Ross R."/>
            <person name="Yang R."/>
            <person name="Briner A.E."/>
            <person name="Felis G.E."/>
            <person name="de Vos W.M."/>
            <person name="Barrangou R."/>
            <person name="Klaenhammer T.R."/>
            <person name="Caufield P.W."/>
            <person name="Cui Y."/>
            <person name="Zhang H."/>
            <person name="O'Toole P.W."/>
        </authorList>
    </citation>
    <scope>NUCLEOTIDE SEQUENCE [LARGE SCALE GENOMIC DNA]</scope>
    <source>
        <strain evidence="2 3">DSM 21775</strain>
    </source>
</reference>
<accession>A0A0R2DSH8</accession>
<evidence type="ECO:0000313" key="3">
    <source>
        <dbReference type="Proteomes" id="UP000051589"/>
    </source>
</evidence>
<protein>
    <submittedName>
        <fullName evidence="2">Uncharacterized protein</fullName>
    </submittedName>
</protein>
<dbReference type="EMBL" id="AYZH01000003">
    <property type="protein sequence ID" value="KRN02932.1"/>
    <property type="molecule type" value="Genomic_DNA"/>
</dbReference>
<comment type="caution">
    <text evidence="2">The sequence shown here is derived from an EMBL/GenBank/DDBJ whole genome shotgun (WGS) entry which is preliminary data.</text>
</comment>
<dbReference type="AlphaFoldDB" id="A0A0R2DSH8"/>
<keyword evidence="1" id="KW-0472">Membrane</keyword>
<dbReference type="RefSeq" id="WP_061775767.1">
    <property type="nucleotide sequence ID" value="NZ_AYZH01000003.1"/>
</dbReference>
<proteinExistence type="predicted"/>
<evidence type="ECO:0000313" key="2">
    <source>
        <dbReference type="EMBL" id="KRN02932.1"/>
    </source>
</evidence>
<sequence>MKRIYLKGLIPLILILIVMNLDPQSMGFKWSWWTVYLVISYAWFFPTVYSHWSQSDYKDIDMTNKNPVQEARRVNISSENTGSFGTDAGGRSNGKDKLSDWGIDVVLRFGAIFLGIAGYAWLKLRPKKK</sequence>
<keyword evidence="1" id="KW-0812">Transmembrane</keyword>
<evidence type="ECO:0000256" key="1">
    <source>
        <dbReference type="SAM" id="Phobius"/>
    </source>
</evidence>
<gene>
    <name evidence="2" type="ORF">FD13_GL001248</name>
</gene>